<evidence type="ECO:0000313" key="2">
    <source>
        <dbReference type="Proteomes" id="UP001224775"/>
    </source>
</evidence>
<organism evidence="1 2">
    <name type="scientific">Skeletonema marinoi</name>
    <dbReference type="NCBI Taxonomy" id="267567"/>
    <lineage>
        <taxon>Eukaryota</taxon>
        <taxon>Sar</taxon>
        <taxon>Stramenopiles</taxon>
        <taxon>Ochrophyta</taxon>
        <taxon>Bacillariophyta</taxon>
        <taxon>Coscinodiscophyceae</taxon>
        <taxon>Thalassiosirophycidae</taxon>
        <taxon>Thalassiosirales</taxon>
        <taxon>Skeletonemataceae</taxon>
        <taxon>Skeletonema</taxon>
        <taxon>Skeletonema marinoi-dohrnii complex</taxon>
    </lineage>
</organism>
<comment type="caution">
    <text evidence="1">The sequence shown here is derived from an EMBL/GenBank/DDBJ whole genome shotgun (WGS) entry which is preliminary data.</text>
</comment>
<dbReference type="Proteomes" id="UP001224775">
    <property type="component" value="Unassembled WGS sequence"/>
</dbReference>
<protein>
    <submittedName>
        <fullName evidence="1">Uncharacterized protein</fullName>
    </submittedName>
</protein>
<dbReference type="AlphaFoldDB" id="A0AAD9D8U6"/>
<sequence>MEETISRINQVLPDADQGDKTGVIRQWMESFIDKMDHYKAEHRSYVKEAVTLLELALWKAKLGEKEDSYSAEGRTKKAKLDVDSGRKERRITCGADMVIKNVLPFLRLK</sequence>
<reference evidence="1" key="1">
    <citation type="submission" date="2023-06" db="EMBL/GenBank/DDBJ databases">
        <title>Survivors Of The Sea: Transcriptome response of Skeletonema marinoi to long-term dormancy.</title>
        <authorList>
            <person name="Pinder M.I.M."/>
            <person name="Kourtchenko O."/>
            <person name="Robertson E.K."/>
            <person name="Larsson T."/>
            <person name="Maumus F."/>
            <person name="Osuna-Cruz C.M."/>
            <person name="Vancaester E."/>
            <person name="Stenow R."/>
            <person name="Vandepoele K."/>
            <person name="Ploug H."/>
            <person name="Bruchert V."/>
            <person name="Godhe A."/>
            <person name="Topel M."/>
        </authorList>
    </citation>
    <scope>NUCLEOTIDE SEQUENCE</scope>
    <source>
        <strain evidence="1">R05AC</strain>
    </source>
</reference>
<dbReference type="EMBL" id="JATAAI010000020">
    <property type="protein sequence ID" value="KAK1738521.1"/>
    <property type="molecule type" value="Genomic_DNA"/>
</dbReference>
<name>A0AAD9D8U6_9STRA</name>
<accession>A0AAD9D8U6</accession>
<proteinExistence type="predicted"/>
<keyword evidence="2" id="KW-1185">Reference proteome</keyword>
<gene>
    <name evidence="1" type="ORF">QTG54_010551</name>
</gene>
<evidence type="ECO:0000313" key="1">
    <source>
        <dbReference type="EMBL" id="KAK1738521.1"/>
    </source>
</evidence>